<accession>A0A1I7WMF1</accession>
<keyword evidence="1" id="KW-1185">Reference proteome</keyword>
<reference evidence="2" key="1">
    <citation type="submission" date="2016-11" db="UniProtKB">
        <authorList>
            <consortium name="WormBaseParasite"/>
        </authorList>
    </citation>
    <scope>IDENTIFICATION</scope>
</reference>
<name>A0A1I7WMF1_HETBA</name>
<dbReference type="Proteomes" id="UP000095283">
    <property type="component" value="Unplaced"/>
</dbReference>
<sequence length="107" mass="12028">MRWGTISHGNDTLLHCLPPLLPNLQSWRGYIEFIAKLNLKADNVLVVLNEIGEKRTNDGAISEFQLPSQLSSAVCAACNLSHEGDQLRLEFNQFLVTIIERLDSLDH</sequence>
<dbReference type="AlphaFoldDB" id="A0A1I7WMF1"/>
<dbReference type="WBParaSite" id="Hba_06314">
    <property type="protein sequence ID" value="Hba_06314"/>
    <property type="gene ID" value="Hba_06314"/>
</dbReference>
<proteinExistence type="predicted"/>
<evidence type="ECO:0000313" key="2">
    <source>
        <dbReference type="WBParaSite" id="Hba_06314"/>
    </source>
</evidence>
<protein>
    <submittedName>
        <fullName evidence="2">Histidine kinase</fullName>
    </submittedName>
</protein>
<evidence type="ECO:0000313" key="1">
    <source>
        <dbReference type="Proteomes" id="UP000095283"/>
    </source>
</evidence>
<organism evidence="1 2">
    <name type="scientific">Heterorhabditis bacteriophora</name>
    <name type="common">Entomopathogenic nematode worm</name>
    <dbReference type="NCBI Taxonomy" id="37862"/>
    <lineage>
        <taxon>Eukaryota</taxon>
        <taxon>Metazoa</taxon>
        <taxon>Ecdysozoa</taxon>
        <taxon>Nematoda</taxon>
        <taxon>Chromadorea</taxon>
        <taxon>Rhabditida</taxon>
        <taxon>Rhabditina</taxon>
        <taxon>Rhabditomorpha</taxon>
        <taxon>Strongyloidea</taxon>
        <taxon>Heterorhabditidae</taxon>
        <taxon>Heterorhabditis</taxon>
    </lineage>
</organism>